<dbReference type="KEGG" id="bbr:BB4144"/>
<evidence type="ECO:0000259" key="2">
    <source>
        <dbReference type="Pfam" id="PF18932"/>
    </source>
</evidence>
<protein>
    <recommendedName>
        <fullName evidence="2">DUF5681 domain-containing protein</fullName>
    </recommendedName>
</protein>
<dbReference type="Proteomes" id="UP000001027">
    <property type="component" value="Chromosome"/>
</dbReference>
<dbReference type="AlphaFoldDB" id="A0A0H3LYR9"/>
<feature type="domain" description="DUF5681" evidence="2">
    <location>
        <begin position="40"/>
        <end position="99"/>
    </location>
</feature>
<dbReference type="eggNOG" id="ENOG503307M">
    <property type="taxonomic scope" value="Bacteria"/>
</dbReference>
<dbReference type="EMBL" id="BX640449">
    <property type="protein sequence ID" value="CAE34507.1"/>
    <property type="molecule type" value="Genomic_DNA"/>
</dbReference>
<evidence type="ECO:0000313" key="3">
    <source>
        <dbReference type="EMBL" id="CAE34507.1"/>
    </source>
</evidence>
<organism evidence="3 4">
    <name type="scientific">Bordetella bronchiseptica (strain ATCC BAA-588 / NCTC 13252 / RB50)</name>
    <name type="common">Alcaligenes bronchisepticus</name>
    <dbReference type="NCBI Taxonomy" id="257310"/>
    <lineage>
        <taxon>Bacteria</taxon>
        <taxon>Pseudomonadati</taxon>
        <taxon>Pseudomonadota</taxon>
        <taxon>Betaproteobacteria</taxon>
        <taxon>Burkholderiales</taxon>
        <taxon>Alcaligenaceae</taxon>
        <taxon>Bordetella</taxon>
    </lineage>
</organism>
<proteinExistence type="predicted"/>
<evidence type="ECO:0000313" key="4">
    <source>
        <dbReference type="Proteomes" id="UP000001027"/>
    </source>
</evidence>
<name>A0A0H3LYR9_BORBR</name>
<dbReference type="Pfam" id="PF18932">
    <property type="entry name" value="DUF5681"/>
    <property type="match status" value="1"/>
</dbReference>
<gene>
    <name evidence="3" type="ordered locus">BB4144</name>
</gene>
<dbReference type="HOGENOM" id="CLU_137974_0_0_4"/>
<reference evidence="3 4" key="1">
    <citation type="journal article" date="2003" name="Nat. Genet.">
        <title>Comparative analysis of the genome sequences of Bordetella pertussis, Bordetella parapertussis and Bordetella bronchiseptica.</title>
        <authorList>
            <person name="Parkhill J."/>
            <person name="Sebaihia M."/>
            <person name="Preston A."/>
            <person name="Murphy L.D."/>
            <person name="Thomson N.R."/>
            <person name="Harris D.E."/>
            <person name="Holden M.T.G."/>
            <person name="Churcher C.M."/>
            <person name="Bentley S.D."/>
            <person name="Mungall K.L."/>
            <person name="Cerdeno-Tarraga A.-M."/>
            <person name="Temple L."/>
            <person name="James K.D."/>
            <person name="Harris B."/>
            <person name="Quail M.A."/>
            <person name="Achtman M."/>
            <person name="Atkin R."/>
            <person name="Baker S."/>
            <person name="Basham D."/>
            <person name="Bason N."/>
            <person name="Cherevach I."/>
            <person name="Chillingworth T."/>
            <person name="Collins M."/>
            <person name="Cronin A."/>
            <person name="Davis P."/>
            <person name="Doggett J."/>
            <person name="Feltwell T."/>
            <person name="Goble A."/>
            <person name="Hamlin N."/>
            <person name="Hauser H."/>
            <person name="Holroyd S."/>
            <person name="Jagels K."/>
            <person name="Leather S."/>
            <person name="Moule S."/>
            <person name="Norberczak H."/>
            <person name="O'Neil S."/>
            <person name="Ormond D."/>
            <person name="Price C."/>
            <person name="Rabbinowitsch E."/>
            <person name="Rutter S."/>
            <person name="Sanders M."/>
            <person name="Saunders D."/>
            <person name="Seeger K."/>
            <person name="Sharp S."/>
            <person name="Simmonds M."/>
            <person name="Skelton J."/>
            <person name="Squares R."/>
            <person name="Squares S."/>
            <person name="Stevens K."/>
            <person name="Unwin L."/>
            <person name="Whitehead S."/>
            <person name="Barrell B.G."/>
            <person name="Maskell D.J."/>
        </authorList>
    </citation>
    <scope>NUCLEOTIDE SEQUENCE [LARGE SCALE GENOMIC DNA]</scope>
    <source>
        <strain evidence="3 4">ATCC BAA-588 / NCTC 13252 / RB50</strain>
    </source>
</reference>
<evidence type="ECO:0000256" key="1">
    <source>
        <dbReference type="SAM" id="MobiDB-lite"/>
    </source>
</evidence>
<feature type="region of interest" description="Disordered" evidence="1">
    <location>
        <begin position="26"/>
        <end position="54"/>
    </location>
</feature>
<accession>A0A0H3LYR9</accession>
<dbReference type="InterPro" id="IPR043736">
    <property type="entry name" value="DUF5681"/>
</dbReference>
<sequence>MALDDIKGFLHMAELAQTELMPGTQPDASAVAEHGGNPNWKKGMRSPNPAGRPRGIIDKRTRVTQALMDDAPAIARVIIDAALEGDVQAAGLVLSRVAPALRSQTERVEFAFDASAPVAQQVEQVLQAIADGKVAADVGKQIIEAIGALSAVRAADELERRLQALEDKQ</sequence>